<dbReference type="InterPro" id="IPR033453">
    <property type="entry name" value="Glyco_hydro_30_TIM-barrel"/>
</dbReference>
<proteinExistence type="inferred from homology"/>
<evidence type="ECO:0000256" key="13">
    <source>
        <dbReference type="ARBA" id="ARBA00048182"/>
    </source>
</evidence>
<comment type="catalytic activity">
    <reaction evidence="13">
        <text>a beta-D-galactosyl-(1&lt;-&gt;1')-N-acylsphing-4-enine + cholesterol = cholesteryl 3-beta-D-galactoside + an N-acylsphing-4-enine</text>
        <dbReference type="Rhea" id="RHEA:70235"/>
        <dbReference type="ChEBI" id="CHEBI:16113"/>
        <dbReference type="ChEBI" id="CHEBI:18390"/>
        <dbReference type="ChEBI" id="CHEBI:52639"/>
        <dbReference type="ChEBI" id="CHEBI:189066"/>
    </reaction>
    <physiologicalReaction direction="left-to-right" evidence="13">
        <dbReference type="Rhea" id="RHEA:70236"/>
    </physiologicalReaction>
    <physiologicalReaction direction="right-to-left" evidence="13">
        <dbReference type="Rhea" id="RHEA:70237"/>
    </physiologicalReaction>
</comment>
<evidence type="ECO:0000256" key="2">
    <source>
        <dbReference type="ARBA" id="ARBA00004207"/>
    </source>
</evidence>
<evidence type="ECO:0000256" key="10">
    <source>
        <dbReference type="ARBA" id="ARBA00033703"/>
    </source>
</evidence>
<name>A0A7L3LRT9_9CHAR</name>
<evidence type="ECO:0000256" key="5">
    <source>
        <dbReference type="ARBA" id="ARBA00022729"/>
    </source>
</evidence>
<evidence type="ECO:0000256" key="1">
    <source>
        <dbReference type="ARBA" id="ARBA00001013"/>
    </source>
</evidence>
<dbReference type="PRINTS" id="PR00843">
    <property type="entry name" value="GLHYDRLASE30"/>
</dbReference>
<protein>
    <recommendedName>
        <fullName evidence="19">Glucosylceramidase</fullName>
        <ecNumber evidence="19">3.2.1.45</ecNumber>
    </recommendedName>
</protein>
<evidence type="ECO:0000256" key="9">
    <source>
        <dbReference type="ARBA" id="ARBA00033698"/>
    </source>
</evidence>
<evidence type="ECO:0000313" key="22">
    <source>
        <dbReference type="Proteomes" id="UP000582182"/>
    </source>
</evidence>
<evidence type="ECO:0000256" key="7">
    <source>
        <dbReference type="ARBA" id="ARBA00033633"/>
    </source>
</evidence>
<keyword evidence="6 19" id="KW-0378">Hydrolase</keyword>
<dbReference type="UniPathway" id="UPA00296"/>
<keyword evidence="19" id="KW-0326">Glycosidase</keyword>
<comment type="catalytic activity">
    <reaction evidence="14">
        <text>beta-D-glucosyl-N-dodecanoylsphing-4-enine + cholesterol = N-dodecanoylsphing-4-enine + cholesteryl 3-beta-D-glucoside</text>
        <dbReference type="Rhea" id="RHEA:70307"/>
        <dbReference type="ChEBI" id="CHEBI:16113"/>
        <dbReference type="ChEBI" id="CHEBI:17495"/>
        <dbReference type="ChEBI" id="CHEBI:72956"/>
        <dbReference type="ChEBI" id="CHEBI:76297"/>
    </reaction>
    <physiologicalReaction direction="left-to-right" evidence="14">
        <dbReference type="Rhea" id="RHEA:70308"/>
    </physiologicalReaction>
    <physiologicalReaction direction="right-to-left" evidence="14">
        <dbReference type="Rhea" id="RHEA:70309"/>
    </physiologicalReaction>
</comment>
<dbReference type="GO" id="GO:0008203">
    <property type="term" value="P:cholesterol metabolic process"/>
    <property type="evidence" value="ECO:0007669"/>
    <property type="project" value="UniProtKB-UniPathway"/>
</dbReference>
<dbReference type="PANTHER" id="PTHR11069">
    <property type="entry name" value="GLUCOSYLCERAMIDASE"/>
    <property type="match status" value="1"/>
</dbReference>
<keyword evidence="5" id="KW-0732">Signal</keyword>
<evidence type="ECO:0000256" key="19">
    <source>
        <dbReference type="RuleBase" id="RU361188"/>
    </source>
</evidence>
<feature type="non-terminal residue" evidence="21">
    <location>
        <position position="165"/>
    </location>
</feature>
<feature type="non-terminal residue" evidence="21">
    <location>
        <position position="1"/>
    </location>
</feature>
<evidence type="ECO:0000256" key="14">
    <source>
        <dbReference type="ARBA" id="ARBA00048698"/>
    </source>
</evidence>
<dbReference type="SUPFAM" id="SSF51011">
    <property type="entry name" value="Glycosyl hydrolase domain"/>
    <property type="match status" value="1"/>
</dbReference>
<comment type="catalytic activity">
    <reaction evidence="17">
        <text>beta-D-glucosyl-N-octanoylsphing-4E-enine + cholesterol = N-octanoylsphing-4-enine + cholesteryl 3-beta-D-glucoside</text>
        <dbReference type="Rhea" id="RHEA:70303"/>
        <dbReference type="ChEBI" id="CHEBI:16113"/>
        <dbReference type="ChEBI" id="CHEBI:17495"/>
        <dbReference type="ChEBI" id="CHEBI:45815"/>
        <dbReference type="ChEBI" id="CHEBI:65222"/>
    </reaction>
    <physiologicalReaction direction="left-to-right" evidence="17">
        <dbReference type="Rhea" id="RHEA:70304"/>
    </physiologicalReaction>
    <physiologicalReaction direction="right-to-left" evidence="17">
        <dbReference type="Rhea" id="RHEA:70305"/>
    </physiologicalReaction>
</comment>
<comment type="catalytic activity">
    <reaction evidence="16">
        <text>beta-D-glucosyl-(1&lt;-&gt;1')-N-(15Z-tetracosenoyl)-sphing-4-enine + cholesterol = N-(15Z-tetracosenoyl)-sphing-4-enine + cholesteryl 3-beta-D-glucoside</text>
        <dbReference type="Rhea" id="RHEA:70315"/>
        <dbReference type="ChEBI" id="CHEBI:16113"/>
        <dbReference type="ChEBI" id="CHEBI:17495"/>
        <dbReference type="ChEBI" id="CHEBI:74450"/>
        <dbReference type="ChEBI" id="CHEBI:76302"/>
    </reaction>
    <physiologicalReaction direction="left-to-right" evidence="16">
        <dbReference type="Rhea" id="RHEA:70316"/>
    </physiologicalReaction>
    <physiologicalReaction direction="right-to-left" evidence="16">
        <dbReference type="Rhea" id="RHEA:70317"/>
    </physiologicalReaction>
</comment>
<dbReference type="GO" id="GO:0004348">
    <property type="term" value="F:glucosylceramidase activity"/>
    <property type="evidence" value="ECO:0007669"/>
    <property type="project" value="UniProtKB-EC"/>
</dbReference>
<dbReference type="InterPro" id="IPR001139">
    <property type="entry name" value="Glyco_hydro_30"/>
</dbReference>
<comment type="catalytic activity">
    <reaction evidence="12">
        <text>beta-D-glucosyl-(1&lt;-&gt;1)-N-octadecanoylsphing-4-enine + cholesterol = cholesteryl 3-beta-D-glucoside + N-octadecanoylsphing-4-enine</text>
        <dbReference type="Rhea" id="RHEA:70311"/>
        <dbReference type="ChEBI" id="CHEBI:16113"/>
        <dbReference type="ChEBI" id="CHEBI:17495"/>
        <dbReference type="ChEBI" id="CHEBI:72961"/>
        <dbReference type="ChEBI" id="CHEBI:84719"/>
    </reaction>
    <physiologicalReaction direction="left-to-right" evidence="12">
        <dbReference type="Rhea" id="RHEA:70312"/>
    </physiologicalReaction>
    <physiologicalReaction direction="right-to-left" evidence="12">
        <dbReference type="Rhea" id="RHEA:70313"/>
    </physiologicalReaction>
</comment>
<dbReference type="GO" id="GO:0004336">
    <property type="term" value="F:galactosylceramidase activity"/>
    <property type="evidence" value="ECO:0007669"/>
    <property type="project" value="UniProtKB-EC"/>
</dbReference>
<keyword evidence="22" id="KW-1185">Reference proteome</keyword>
<comment type="catalytic activity">
    <reaction evidence="10">
        <text>1-(beta-D-galactosyl)-N-dodecanoylsphing-4-enine + cholesterol = cholesteryl 3-beta-D-galactoside + N-dodecanoylsphing-4-enine</text>
        <dbReference type="Rhea" id="RHEA:70255"/>
        <dbReference type="ChEBI" id="CHEBI:16113"/>
        <dbReference type="ChEBI" id="CHEBI:72956"/>
        <dbReference type="ChEBI" id="CHEBI:73432"/>
        <dbReference type="ChEBI" id="CHEBI:189066"/>
    </reaction>
    <physiologicalReaction direction="left-to-right" evidence="10">
        <dbReference type="Rhea" id="RHEA:70256"/>
    </physiologicalReaction>
    <physiologicalReaction direction="right-to-left" evidence="10">
        <dbReference type="Rhea" id="RHEA:70257"/>
    </physiologicalReaction>
</comment>
<comment type="similarity">
    <text evidence="4 19">Belongs to the glycosyl hydrolase 30 family.</text>
</comment>
<evidence type="ECO:0000256" key="4">
    <source>
        <dbReference type="ARBA" id="ARBA00005382"/>
    </source>
</evidence>
<gene>
    <name evidence="21" type="primary">Gba_3</name>
    <name evidence="21" type="ORF">TURVEL_R09994</name>
</gene>
<dbReference type="GO" id="GO:0006680">
    <property type="term" value="P:glucosylceramide catabolic process"/>
    <property type="evidence" value="ECO:0007669"/>
    <property type="project" value="TreeGrafter"/>
</dbReference>
<comment type="catalytic activity">
    <reaction evidence="15">
        <text>a beta-D-xylosyl-(1&lt;-&gt;1')-N-acylsphing-4-enine + cholesterol = cholesteryl 3-beta-D-xyloside + an N-acylsphing-4-enine</text>
        <dbReference type="Rhea" id="RHEA:70239"/>
        <dbReference type="ChEBI" id="CHEBI:16113"/>
        <dbReference type="ChEBI" id="CHEBI:52639"/>
        <dbReference type="ChEBI" id="CHEBI:189067"/>
        <dbReference type="ChEBI" id="CHEBI:189068"/>
    </reaction>
    <physiologicalReaction direction="left-to-right" evidence="15">
        <dbReference type="Rhea" id="RHEA:70240"/>
    </physiologicalReaction>
</comment>
<comment type="subcellular location">
    <subcellularLocation>
        <location evidence="2">Lysosome membrane</location>
        <topology evidence="2">Peripheral membrane protein</topology>
        <orientation evidence="2">Lumenal side</orientation>
    </subcellularLocation>
</comment>
<dbReference type="OrthoDB" id="2160638at2759"/>
<evidence type="ECO:0000256" key="11">
    <source>
        <dbReference type="ARBA" id="ARBA00048055"/>
    </source>
</evidence>
<evidence type="ECO:0000256" key="17">
    <source>
        <dbReference type="ARBA" id="ARBA00049379"/>
    </source>
</evidence>
<comment type="catalytic activity">
    <reaction evidence="1">
        <text>a beta-D-glucosyl-(1&lt;-&gt;1')-N-acylsphing-4-enine + H2O = an N-acylsphing-4-enine + D-glucose</text>
        <dbReference type="Rhea" id="RHEA:13269"/>
        <dbReference type="ChEBI" id="CHEBI:4167"/>
        <dbReference type="ChEBI" id="CHEBI:15377"/>
        <dbReference type="ChEBI" id="CHEBI:22801"/>
        <dbReference type="ChEBI" id="CHEBI:52639"/>
        <dbReference type="EC" id="3.2.1.45"/>
    </reaction>
    <physiologicalReaction direction="left-to-right" evidence="1">
        <dbReference type="Rhea" id="RHEA:13270"/>
    </physiologicalReaction>
</comment>
<dbReference type="Proteomes" id="UP000582182">
    <property type="component" value="Unassembled WGS sequence"/>
</dbReference>
<evidence type="ECO:0000256" key="6">
    <source>
        <dbReference type="ARBA" id="ARBA00022801"/>
    </source>
</evidence>
<comment type="catalytic activity">
    <reaction evidence="8">
        <text>cholesteryl 3-beta-D-glucoside + H2O = cholesterol + D-glucose</text>
        <dbReference type="Rhea" id="RHEA:11956"/>
        <dbReference type="ChEBI" id="CHEBI:4167"/>
        <dbReference type="ChEBI" id="CHEBI:15377"/>
        <dbReference type="ChEBI" id="CHEBI:16113"/>
        <dbReference type="ChEBI" id="CHEBI:17495"/>
    </reaction>
    <physiologicalReaction direction="left-to-right" evidence="8">
        <dbReference type="Rhea" id="RHEA:11957"/>
    </physiologicalReaction>
</comment>
<dbReference type="GO" id="GO:0005765">
    <property type="term" value="C:lysosomal membrane"/>
    <property type="evidence" value="ECO:0007669"/>
    <property type="project" value="UniProtKB-SubCell"/>
</dbReference>
<feature type="domain" description="Glycosyl hydrolase family 30 TIM-barrel" evidence="20">
    <location>
        <begin position="85"/>
        <end position="165"/>
    </location>
</feature>
<evidence type="ECO:0000256" key="8">
    <source>
        <dbReference type="ARBA" id="ARBA00033646"/>
    </source>
</evidence>
<dbReference type="PANTHER" id="PTHR11069:SF23">
    <property type="entry name" value="LYSOSOMAL ACID GLUCOSYLCERAMIDASE"/>
    <property type="match status" value="1"/>
</dbReference>
<dbReference type="Pfam" id="PF02055">
    <property type="entry name" value="Glyco_hydro_30"/>
    <property type="match status" value="1"/>
</dbReference>
<comment type="catalytic activity">
    <reaction evidence="11">
        <text>a beta-D-glucosyl-(1&lt;-&gt;1')-N-acylsphing-4-enine + cholesterol = cholesteryl 3-beta-D-glucoside + an N-acylsphing-4-enine</text>
        <dbReference type="Rhea" id="RHEA:58264"/>
        <dbReference type="ChEBI" id="CHEBI:16113"/>
        <dbReference type="ChEBI" id="CHEBI:17495"/>
        <dbReference type="ChEBI" id="CHEBI:22801"/>
        <dbReference type="ChEBI" id="CHEBI:52639"/>
    </reaction>
    <physiologicalReaction direction="left-to-right" evidence="11">
        <dbReference type="Rhea" id="RHEA:58265"/>
    </physiologicalReaction>
    <physiologicalReaction direction="right-to-left" evidence="11">
        <dbReference type="Rhea" id="RHEA:58266"/>
    </physiologicalReaction>
</comment>
<keyword evidence="19" id="KW-0746">Sphingolipid metabolism</keyword>
<sequence length="165" mass="18026">LYPPLPGALPCSPRDFGHGSVVCVCNATYCDTLDPPVLPPPGSYIKYESSKAGKRLEHSQGTFQPNATTTGLLLTISTSTLYQKVKGFGGSLSDSAAINIMGLSPPARDKLLRSYFSECGIEYNLIRIPMACSDFSTRPYSYDDASDDYELKHFKLAEEDVKMKV</sequence>
<dbReference type="SUPFAM" id="SSF51445">
    <property type="entry name" value="(Trans)glycosidases"/>
    <property type="match status" value="1"/>
</dbReference>
<evidence type="ECO:0000256" key="18">
    <source>
        <dbReference type="ARBA" id="ARBA00049516"/>
    </source>
</evidence>
<dbReference type="Gene3D" id="3.20.20.80">
    <property type="entry name" value="Glycosidases"/>
    <property type="match status" value="1"/>
</dbReference>
<reference evidence="21 22" key="1">
    <citation type="submission" date="2019-09" db="EMBL/GenBank/DDBJ databases">
        <title>Bird 10,000 Genomes (B10K) Project - Family phase.</title>
        <authorList>
            <person name="Zhang G."/>
        </authorList>
    </citation>
    <scope>NUCLEOTIDE SEQUENCE [LARGE SCALE GENOMIC DNA]</scope>
    <source>
        <strain evidence="21">B10K-DU-029-46</strain>
    </source>
</reference>
<dbReference type="EC" id="3.2.1.45" evidence="19"/>
<evidence type="ECO:0000313" key="21">
    <source>
        <dbReference type="EMBL" id="NXU56804.1"/>
    </source>
</evidence>
<evidence type="ECO:0000256" key="16">
    <source>
        <dbReference type="ARBA" id="ARBA00048880"/>
    </source>
</evidence>
<organism evidence="21 22">
    <name type="scientific">Turnix velox</name>
    <name type="common">Little buttonquail</name>
    <dbReference type="NCBI Taxonomy" id="2529409"/>
    <lineage>
        <taxon>Eukaryota</taxon>
        <taxon>Metazoa</taxon>
        <taxon>Chordata</taxon>
        <taxon>Craniata</taxon>
        <taxon>Vertebrata</taxon>
        <taxon>Euteleostomi</taxon>
        <taxon>Archelosauria</taxon>
        <taxon>Archosauria</taxon>
        <taxon>Dinosauria</taxon>
        <taxon>Saurischia</taxon>
        <taxon>Theropoda</taxon>
        <taxon>Coelurosauria</taxon>
        <taxon>Aves</taxon>
        <taxon>Neognathae</taxon>
        <taxon>Neoaves</taxon>
        <taxon>Charadriiformes</taxon>
        <taxon>Turnicidae</taxon>
        <taxon>Turnix</taxon>
    </lineage>
</organism>
<dbReference type="InterPro" id="IPR017853">
    <property type="entry name" value="GH"/>
</dbReference>
<comment type="catalytic activity">
    <reaction evidence="9">
        <text>a beta-D-galactosyl-(1&lt;-&gt;1')-N-acylsphing-4-enine + H2O = an N-acylsphing-4-enine + D-galactose</text>
        <dbReference type="Rhea" id="RHEA:14297"/>
        <dbReference type="ChEBI" id="CHEBI:4139"/>
        <dbReference type="ChEBI" id="CHEBI:15377"/>
        <dbReference type="ChEBI" id="CHEBI:18390"/>
        <dbReference type="ChEBI" id="CHEBI:52639"/>
        <dbReference type="EC" id="3.2.1.46"/>
    </reaction>
    <physiologicalReaction direction="left-to-right" evidence="9">
        <dbReference type="Rhea" id="RHEA:14298"/>
    </physiologicalReaction>
</comment>
<evidence type="ECO:0000256" key="3">
    <source>
        <dbReference type="ARBA" id="ARBA00004731"/>
    </source>
</evidence>
<comment type="pathway">
    <text evidence="3">Steroid metabolism; cholesterol metabolism.</text>
</comment>
<evidence type="ECO:0000256" key="12">
    <source>
        <dbReference type="ARBA" id="ARBA00048111"/>
    </source>
</evidence>
<evidence type="ECO:0000259" key="20">
    <source>
        <dbReference type="Pfam" id="PF02055"/>
    </source>
</evidence>
<comment type="caution">
    <text evidence="21">The sequence shown here is derived from an EMBL/GenBank/DDBJ whole genome shotgun (WGS) entry which is preliminary data.</text>
</comment>
<keyword evidence="19" id="KW-0443">Lipid metabolism</keyword>
<dbReference type="AlphaFoldDB" id="A0A7L3LRT9"/>
<comment type="catalytic activity">
    <reaction evidence="7">
        <text>beta-D-xylosyl-(1&lt;-&gt;1')-N-(9Z-octadecenoyl)-sphing-4-enine + cholesterol = cholesteryl 3-beta-D-xyloside + N-(9Z-octadecenoyl)-sphing-4-enine</text>
        <dbReference type="Rhea" id="RHEA:70251"/>
        <dbReference type="ChEBI" id="CHEBI:16113"/>
        <dbReference type="ChEBI" id="CHEBI:77996"/>
        <dbReference type="ChEBI" id="CHEBI:189067"/>
        <dbReference type="ChEBI" id="CHEBI:189081"/>
    </reaction>
    <physiologicalReaction direction="left-to-right" evidence="7">
        <dbReference type="Rhea" id="RHEA:70252"/>
    </physiologicalReaction>
</comment>
<dbReference type="EMBL" id="VZTY01027512">
    <property type="protein sequence ID" value="NXU56804.1"/>
    <property type="molecule type" value="Genomic_DNA"/>
</dbReference>
<evidence type="ECO:0000256" key="15">
    <source>
        <dbReference type="ARBA" id="ARBA00048817"/>
    </source>
</evidence>
<accession>A0A7L3LRT9</accession>
<comment type="catalytic activity">
    <reaction evidence="18">
        <text>beta-D-glucosyl-N-(9Z-octadecenoyl)-sphing-4E-enine + cholesterol = N-(9Z-octadecenoyl)-sphing-4-enine + cholesteryl 3-beta-D-glucoside</text>
        <dbReference type="Rhea" id="RHEA:58324"/>
        <dbReference type="ChEBI" id="CHEBI:16113"/>
        <dbReference type="ChEBI" id="CHEBI:17495"/>
        <dbReference type="ChEBI" id="CHEBI:77996"/>
        <dbReference type="ChEBI" id="CHEBI:139140"/>
    </reaction>
    <physiologicalReaction direction="left-to-right" evidence="18">
        <dbReference type="Rhea" id="RHEA:58325"/>
    </physiologicalReaction>
    <physiologicalReaction direction="right-to-left" evidence="18">
        <dbReference type="Rhea" id="RHEA:58326"/>
    </physiologicalReaction>
</comment>